<dbReference type="NCBIfam" id="NF007184">
    <property type="entry name" value="PRK09614.1-3"/>
    <property type="match status" value="1"/>
</dbReference>
<keyword evidence="7" id="KW-1185">Reference proteome</keyword>
<keyword evidence="4" id="KW-0479">Metal-binding</keyword>
<comment type="function">
    <text evidence="4">Provides the precursors necessary for DNA synthesis. Catalyzes the biosynthesis of deoxyribonucleotides from the corresponding ribonucleotides.</text>
</comment>
<dbReference type="InterPro" id="IPR000358">
    <property type="entry name" value="RNR_small_fam"/>
</dbReference>
<name>A0ABT7UGE4_9FIRM</name>
<reference evidence="6 7" key="1">
    <citation type="submission" date="2023-06" db="EMBL/GenBank/DDBJ databases">
        <title>Identification and characterization of horizontal gene transfer across gut microbiota members of farm animals based on homology search.</title>
        <authorList>
            <person name="Schwarzerova J."/>
            <person name="Nykrynova M."/>
            <person name="Jureckova K."/>
            <person name="Cejkova D."/>
            <person name="Rychlik I."/>
        </authorList>
    </citation>
    <scope>NUCLEOTIDE SEQUENCE [LARGE SCALE GENOMIC DNA]</scope>
    <source>
        <strain evidence="6 7">ET39</strain>
    </source>
</reference>
<proteinExistence type="inferred from homology"/>
<evidence type="ECO:0000256" key="3">
    <source>
        <dbReference type="ARBA" id="ARBA00047754"/>
    </source>
</evidence>
<evidence type="ECO:0000256" key="5">
    <source>
        <dbReference type="SAM" id="Phobius"/>
    </source>
</evidence>
<sequence>MEQLKKKALFNEHGDIEVTKRRMINGNTTNLNDFNNMKYPWVSDWYRQAMNNFWVPEEINLNQDVKDYRRLSKAEKTAYDKILSFLVFLDSLQTANLPNVSAYITANEVNLCLTIQAFQEALHSQSYSYMLDTICEPQERNDILYQWKNDPLLLERNRFIGDQYNAFQENRDAFHLVRMMMANYILEGIYFYSGFMFFYNLGRMGKMPGSASEIRYINRDENTHLWLFHNILRELQKEEPQLFSPSYQKIYTDMLRTGVEEECRWARHVIGSDIEGLNIDMVVDYIRYLGNKRARDLQLGDLFEDNREEPQSMQWVSVYSNANLIKTDFFEARSTAYAKSSALIDDLDD</sequence>
<dbReference type="InterPro" id="IPR033909">
    <property type="entry name" value="RNR_small"/>
</dbReference>
<dbReference type="EC" id="1.17.4.1" evidence="4"/>
<evidence type="ECO:0000313" key="7">
    <source>
        <dbReference type="Proteomes" id="UP001529340"/>
    </source>
</evidence>
<keyword evidence="5" id="KW-0812">Transmembrane</keyword>
<reference evidence="7" key="2">
    <citation type="submission" date="2023-06" db="EMBL/GenBank/DDBJ databases">
        <title>Identification and characterization of horizontal gene transfer across gut microbiota members of farm animals based on homology search.</title>
        <authorList>
            <person name="Zeman M."/>
            <person name="Kubasova T."/>
            <person name="Jahodarova E."/>
            <person name="Nykrynova M."/>
            <person name="Rychlik I."/>
        </authorList>
    </citation>
    <scope>NUCLEOTIDE SEQUENCE [LARGE SCALE GENOMIC DNA]</scope>
    <source>
        <strain evidence="7">ET39</strain>
    </source>
</reference>
<dbReference type="InterPro" id="IPR009078">
    <property type="entry name" value="Ferritin-like_SF"/>
</dbReference>
<dbReference type="Pfam" id="PF00268">
    <property type="entry name" value="Ribonuc_red_sm"/>
    <property type="match status" value="1"/>
</dbReference>
<protein>
    <recommendedName>
        <fullName evidence="4">Ribonucleoside-diphosphate reductase subunit beta</fullName>
        <ecNumber evidence="4">1.17.4.1</ecNumber>
    </recommendedName>
</protein>
<keyword evidence="4" id="KW-0408">Iron</keyword>
<evidence type="ECO:0000313" key="6">
    <source>
        <dbReference type="EMBL" id="MDM8158020.1"/>
    </source>
</evidence>
<dbReference type="CDD" id="cd01049">
    <property type="entry name" value="RNRR2"/>
    <property type="match status" value="1"/>
</dbReference>
<dbReference type="PIRSF" id="PIRSF000355">
    <property type="entry name" value="NrdB"/>
    <property type="match status" value="1"/>
</dbReference>
<evidence type="ECO:0000256" key="1">
    <source>
        <dbReference type="ARBA" id="ARBA00009303"/>
    </source>
</evidence>
<comment type="cofactor">
    <cofactor evidence="4">
        <name>Fe cation</name>
        <dbReference type="ChEBI" id="CHEBI:24875"/>
    </cofactor>
    <text evidence="4">Binds 2 iron ions per subunit.</text>
</comment>
<dbReference type="InterPro" id="IPR012348">
    <property type="entry name" value="RNR-like"/>
</dbReference>
<organism evidence="6 7">
    <name type="scientific">Amedibacillus dolichus</name>
    <dbReference type="NCBI Taxonomy" id="31971"/>
    <lineage>
        <taxon>Bacteria</taxon>
        <taxon>Bacillati</taxon>
        <taxon>Bacillota</taxon>
        <taxon>Erysipelotrichia</taxon>
        <taxon>Erysipelotrichales</taxon>
        <taxon>Erysipelotrichaceae</taxon>
        <taxon>Amedibacillus</taxon>
    </lineage>
</organism>
<comment type="caution">
    <text evidence="6">The sequence shown here is derived from an EMBL/GenBank/DDBJ whole genome shotgun (WGS) entry which is preliminary data.</text>
</comment>
<dbReference type="EMBL" id="JAUDCG010000061">
    <property type="protein sequence ID" value="MDM8158020.1"/>
    <property type="molecule type" value="Genomic_DNA"/>
</dbReference>
<evidence type="ECO:0000256" key="2">
    <source>
        <dbReference type="ARBA" id="ARBA00011209"/>
    </source>
</evidence>
<dbReference type="GO" id="GO:0004748">
    <property type="term" value="F:ribonucleoside-diphosphate reductase activity, thioredoxin disulfide as acceptor"/>
    <property type="evidence" value="ECO:0007669"/>
    <property type="project" value="UniProtKB-EC"/>
</dbReference>
<feature type="transmembrane region" description="Helical" evidence="5">
    <location>
        <begin position="184"/>
        <end position="202"/>
    </location>
</feature>
<dbReference type="PANTHER" id="PTHR23409:SF18">
    <property type="entry name" value="RIBONUCLEOSIDE-DIPHOSPHATE REDUCTASE SUBUNIT M2"/>
    <property type="match status" value="1"/>
</dbReference>
<comment type="subunit">
    <text evidence="2">Tetramer of two alpha and two beta subunits.</text>
</comment>
<accession>A0ABT7UGE4</accession>
<keyword evidence="4" id="KW-0215">Deoxyribonucleotide synthesis</keyword>
<keyword evidence="5" id="KW-0472">Membrane</keyword>
<reference evidence="6 7" key="3">
    <citation type="submission" date="2023-06" db="EMBL/GenBank/DDBJ databases">
        <authorList>
            <person name="Zeman M."/>
            <person name="Kubasova T."/>
            <person name="Jahodarova E."/>
            <person name="Nykrynova M."/>
            <person name="Rychlik I."/>
        </authorList>
    </citation>
    <scope>NUCLEOTIDE SEQUENCE [LARGE SCALE GENOMIC DNA]</scope>
    <source>
        <strain evidence="6 7">ET39</strain>
    </source>
</reference>
<dbReference type="PROSITE" id="PS00368">
    <property type="entry name" value="RIBORED_SMALL"/>
    <property type="match status" value="1"/>
</dbReference>
<comment type="catalytic activity">
    <reaction evidence="3 4">
        <text>a 2'-deoxyribonucleoside 5'-diphosphate + [thioredoxin]-disulfide + H2O = a ribonucleoside 5'-diphosphate + [thioredoxin]-dithiol</text>
        <dbReference type="Rhea" id="RHEA:23252"/>
        <dbReference type="Rhea" id="RHEA-COMP:10698"/>
        <dbReference type="Rhea" id="RHEA-COMP:10700"/>
        <dbReference type="ChEBI" id="CHEBI:15377"/>
        <dbReference type="ChEBI" id="CHEBI:29950"/>
        <dbReference type="ChEBI" id="CHEBI:50058"/>
        <dbReference type="ChEBI" id="CHEBI:57930"/>
        <dbReference type="ChEBI" id="CHEBI:73316"/>
        <dbReference type="EC" id="1.17.4.1"/>
    </reaction>
</comment>
<evidence type="ECO:0000256" key="4">
    <source>
        <dbReference type="PIRNR" id="PIRNR000355"/>
    </source>
</evidence>
<keyword evidence="5" id="KW-1133">Transmembrane helix</keyword>
<dbReference type="SUPFAM" id="SSF47240">
    <property type="entry name" value="Ferritin-like"/>
    <property type="match status" value="1"/>
</dbReference>
<dbReference type="Proteomes" id="UP001529340">
    <property type="component" value="Unassembled WGS sequence"/>
</dbReference>
<keyword evidence="4 6" id="KW-0560">Oxidoreductase</keyword>
<comment type="similarity">
    <text evidence="1 4">Belongs to the ribonucleoside diphosphate reductase small chain family.</text>
</comment>
<dbReference type="PANTHER" id="PTHR23409">
    <property type="entry name" value="RIBONUCLEOSIDE-DIPHOSPHATE REDUCTASE SMALL CHAIN"/>
    <property type="match status" value="1"/>
</dbReference>
<gene>
    <name evidence="6" type="ORF">QUV96_10300</name>
</gene>
<dbReference type="RefSeq" id="WP_289608457.1">
    <property type="nucleotide sequence ID" value="NZ_JAUDCG010000061.1"/>
</dbReference>
<dbReference type="InterPro" id="IPR030475">
    <property type="entry name" value="RNR_small_AS"/>
</dbReference>
<dbReference type="Gene3D" id="1.10.620.20">
    <property type="entry name" value="Ribonucleotide Reductase, subunit A"/>
    <property type="match status" value="1"/>
</dbReference>